<dbReference type="Proteomes" id="UP000030145">
    <property type="component" value="Unassembled WGS sequence"/>
</dbReference>
<reference evidence="1 2" key="1">
    <citation type="submission" date="2014-10" db="EMBL/GenBank/DDBJ databases">
        <title>Whole Genome sequence of Corynebacterium auriscanis strain CIP 106629.</title>
        <authorList>
            <person name="Hassan S.S."/>
            <person name="Jamal S.B."/>
            <person name="Tiwari S."/>
            <person name="Oliveira L.D.C."/>
            <person name="Souza F."/>
            <person name="Mariano D.C."/>
            <person name="Almeida S."/>
            <person name="Dorella F."/>
            <person name="Pereira F."/>
            <person name="Carvalho A."/>
            <person name="Leal C.A."/>
            <person name="Soares S.D.C."/>
            <person name="Figueiredo H.C."/>
            <person name="Silva A."/>
            <person name="Azevedo V.A."/>
        </authorList>
    </citation>
    <scope>NUCLEOTIDE SEQUENCE [LARGE SCALE GENOMIC DNA]</scope>
    <source>
        <strain evidence="1 2">CIP 106629</strain>
    </source>
</reference>
<comment type="caution">
    <text evidence="1">The sequence shown here is derived from an EMBL/GenBank/DDBJ whole genome shotgun (WGS) entry which is preliminary data.</text>
</comment>
<organism evidence="1 2">
    <name type="scientific">Corynebacterium auriscanis</name>
    <dbReference type="NCBI Taxonomy" id="99807"/>
    <lineage>
        <taxon>Bacteria</taxon>
        <taxon>Bacillati</taxon>
        <taxon>Actinomycetota</taxon>
        <taxon>Actinomycetes</taxon>
        <taxon>Mycobacteriales</taxon>
        <taxon>Corynebacteriaceae</taxon>
        <taxon>Corynebacterium</taxon>
    </lineage>
</organism>
<evidence type="ECO:0000313" key="2">
    <source>
        <dbReference type="Proteomes" id="UP000030145"/>
    </source>
</evidence>
<dbReference type="AlphaFoldDB" id="A0A0A2DGZ2"/>
<proteinExistence type="predicted"/>
<keyword evidence="2" id="KW-1185">Reference proteome</keyword>
<dbReference type="EMBL" id="JRVJ01000012">
    <property type="protein sequence ID" value="KGM18428.1"/>
    <property type="molecule type" value="Genomic_DNA"/>
</dbReference>
<gene>
    <name evidence="1" type="ORF">MA47_07450</name>
</gene>
<sequence length="135" mass="15173">MSNSREKIQGLQRGLSLNDRSFDEVVFDSVSFENCSFIHTAFNRCAGRHVSLNGCQVYDPQFSNCDSWDHVRLVNTNVIKVQKQIDVTVLSHVEASTFQDVSIYGKRSQPVTSLSMMESTIVGKLAHVTIFENQA</sequence>
<accession>A0A0A2DGZ2</accession>
<name>A0A0A2DGZ2_9CORY</name>
<dbReference type="Gene3D" id="2.160.20.80">
    <property type="entry name" value="E3 ubiquitin-protein ligase SopA"/>
    <property type="match status" value="1"/>
</dbReference>
<evidence type="ECO:0000313" key="1">
    <source>
        <dbReference type="EMBL" id="KGM18428.1"/>
    </source>
</evidence>
<dbReference type="SUPFAM" id="SSF141571">
    <property type="entry name" value="Pentapeptide repeat-like"/>
    <property type="match status" value="1"/>
</dbReference>
<protein>
    <submittedName>
        <fullName evidence="1">Uncharacterized protein</fullName>
    </submittedName>
</protein>